<dbReference type="EMBL" id="CAFBQU010000011">
    <property type="protein sequence ID" value="CAB5063634.1"/>
    <property type="molecule type" value="Genomic_DNA"/>
</dbReference>
<evidence type="ECO:0000313" key="6">
    <source>
        <dbReference type="EMBL" id="CAB5022137.1"/>
    </source>
</evidence>
<dbReference type="AlphaFoldDB" id="A0A6J7QWR0"/>
<evidence type="ECO:0000256" key="3">
    <source>
        <dbReference type="ARBA" id="ARBA00023082"/>
    </source>
</evidence>
<keyword evidence="3" id="KW-0731">Sigma factor</keyword>
<dbReference type="InterPro" id="IPR013325">
    <property type="entry name" value="RNA_pol_sigma_r2"/>
</dbReference>
<dbReference type="PANTHER" id="PTHR43133:SF62">
    <property type="entry name" value="RNA POLYMERASE SIGMA FACTOR SIGZ"/>
    <property type="match status" value="1"/>
</dbReference>
<gene>
    <name evidence="6" type="ORF">UFOPK4098_00925</name>
    <name evidence="7" type="ORF">UFOPK4347_00619</name>
</gene>
<dbReference type="InterPro" id="IPR014284">
    <property type="entry name" value="RNA_pol_sigma-70_dom"/>
</dbReference>
<proteinExistence type="inferred from homology"/>
<dbReference type="InterPro" id="IPR039425">
    <property type="entry name" value="RNA_pol_sigma-70-like"/>
</dbReference>
<dbReference type="InterPro" id="IPR007627">
    <property type="entry name" value="RNA_pol_sigma70_r2"/>
</dbReference>
<accession>A0A6J7QWR0</accession>
<evidence type="ECO:0000256" key="1">
    <source>
        <dbReference type="ARBA" id="ARBA00010641"/>
    </source>
</evidence>
<dbReference type="InterPro" id="IPR036388">
    <property type="entry name" value="WH-like_DNA-bd_sf"/>
</dbReference>
<dbReference type="GO" id="GO:0016987">
    <property type="term" value="F:sigma factor activity"/>
    <property type="evidence" value="ECO:0007669"/>
    <property type="project" value="UniProtKB-KW"/>
</dbReference>
<evidence type="ECO:0000256" key="2">
    <source>
        <dbReference type="ARBA" id="ARBA00023015"/>
    </source>
</evidence>
<dbReference type="SUPFAM" id="SSF88946">
    <property type="entry name" value="Sigma2 domain of RNA polymerase sigma factors"/>
    <property type="match status" value="1"/>
</dbReference>
<comment type="similarity">
    <text evidence="1">Belongs to the sigma-70 factor family. ECF subfamily.</text>
</comment>
<dbReference type="PANTHER" id="PTHR43133">
    <property type="entry name" value="RNA POLYMERASE ECF-TYPE SIGMA FACTO"/>
    <property type="match status" value="1"/>
</dbReference>
<dbReference type="Pfam" id="PF04542">
    <property type="entry name" value="Sigma70_r2"/>
    <property type="match status" value="1"/>
</dbReference>
<evidence type="ECO:0000259" key="5">
    <source>
        <dbReference type="Pfam" id="PF04542"/>
    </source>
</evidence>
<dbReference type="EMBL" id="CAFBPN010000045">
    <property type="protein sequence ID" value="CAB5022137.1"/>
    <property type="molecule type" value="Genomic_DNA"/>
</dbReference>
<keyword evidence="2" id="KW-0805">Transcription regulation</keyword>
<dbReference type="Gene3D" id="1.10.10.10">
    <property type="entry name" value="Winged helix-like DNA-binding domain superfamily/Winged helix DNA-binding domain"/>
    <property type="match status" value="1"/>
</dbReference>
<protein>
    <submittedName>
        <fullName evidence="6">Unannotated protein</fullName>
    </submittedName>
</protein>
<name>A0A6J7QWR0_9ZZZZ</name>
<dbReference type="Gene3D" id="1.10.1740.10">
    <property type="match status" value="1"/>
</dbReference>
<organism evidence="6">
    <name type="scientific">freshwater metagenome</name>
    <dbReference type="NCBI Taxonomy" id="449393"/>
    <lineage>
        <taxon>unclassified sequences</taxon>
        <taxon>metagenomes</taxon>
        <taxon>ecological metagenomes</taxon>
    </lineage>
</organism>
<keyword evidence="4" id="KW-0804">Transcription</keyword>
<sequence>MLYTDCEYHVRNVVLRRMGVQAASDDVVHETFLRASEHIDQLLDSQKIESWLCAIAKNESYRYLRQCQRMSVGIADFDASDAEELNATGEWHDLVERASKGLGARDQRFLEMLVGEDLGWHEIAEQLHISLINVYKFHHRVEERLAQSCVALELATLHRFQCEELCELLREWTGEYSPLWRKRIVHHAQQCAACSGAIKKTPAFRLGSF</sequence>
<evidence type="ECO:0000256" key="4">
    <source>
        <dbReference type="ARBA" id="ARBA00023163"/>
    </source>
</evidence>
<reference evidence="6" key="1">
    <citation type="submission" date="2020-05" db="EMBL/GenBank/DDBJ databases">
        <authorList>
            <person name="Chiriac C."/>
            <person name="Salcher M."/>
            <person name="Ghai R."/>
            <person name="Kavagutti S V."/>
        </authorList>
    </citation>
    <scope>NUCLEOTIDE SEQUENCE</scope>
</reference>
<dbReference type="GO" id="GO:0006352">
    <property type="term" value="P:DNA-templated transcription initiation"/>
    <property type="evidence" value="ECO:0007669"/>
    <property type="project" value="InterPro"/>
</dbReference>
<dbReference type="NCBIfam" id="TIGR02937">
    <property type="entry name" value="sigma70-ECF"/>
    <property type="match status" value="1"/>
</dbReference>
<dbReference type="SUPFAM" id="SSF88659">
    <property type="entry name" value="Sigma3 and sigma4 domains of RNA polymerase sigma factors"/>
    <property type="match status" value="1"/>
</dbReference>
<evidence type="ECO:0000313" key="7">
    <source>
        <dbReference type="EMBL" id="CAB5063634.1"/>
    </source>
</evidence>
<feature type="domain" description="RNA polymerase sigma-70 region 2" evidence="5">
    <location>
        <begin position="3"/>
        <end position="69"/>
    </location>
</feature>
<dbReference type="InterPro" id="IPR013324">
    <property type="entry name" value="RNA_pol_sigma_r3/r4-like"/>
</dbReference>